<keyword evidence="2" id="KW-1185">Reference proteome</keyword>
<dbReference type="EMBL" id="PDOA01000022">
    <property type="protein sequence ID" value="PWC26894.1"/>
    <property type="molecule type" value="Genomic_DNA"/>
</dbReference>
<evidence type="ECO:0000313" key="2">
    <source>
        <dbReference type="Proteomes" id="UP000245048"/>
    </source>
</evidence>
<dbReference type="InterPro" id="IPR008930">
    <property type="entry name" value="Terpenoid_cyclase/PrenylTrfase"/>
</dbReference>
<evidence type="ECO:0000313" key="1">
    <source>
        <dbReference type="EMBL" id="PWC26894.1"/>
    </source>
</evidence>
<gene>
    <name evidence="1" type="ORF">CR165_20745</name>
</gene>
<dbReference type="AlphaFoldDB" id="A0A2U1UZ09"/>
<dbReference type="RefSeq" id="WP_109518860.1">
    <property type="nucleotide sequence ID" value="NZ_PDOA01000022.1"/>
</dbReference>
<dbReference type="OrthoDB" id="7242524at2"/>
<name>A0A2U1UZ09_9PROT</name>
<organism evidence="1 2">
    <name type="scientific">Teichococcus aestuarii</name>
    <dbReference type="NCBI Taxonomy" id="568898"/>
    <lineage>
        <taxon>Bacteria</taxon>
        <taxon>Pseudomonadati</taxon>
        <taxon>Pseudomonadota</taxon>
        <taxon>Alphaproteobacteria</taxon>
        <taxon>Acetobacterales</taxon>
        <taxon>Roseomonadaceae</taxon>
        <taxon>Roseomonas</taxon>
    </lineage>
</organism>
<protein>
    <submittedName>
        <fullName evidence="1">Uncharacterized protein</fullName>
    </submittedName>
</protein>
<accession>A0A2U1UZ09</accession>
<dbReference type="Proteomes" id="UP000245048">
    <property type="component" value="Unassembled WGS sequence"/>
</dbReference>
<dbReference type="SUPFAM" id="SSF48239">
    <property type="entry name" value="Terpenoid cyclases/Protein prenyltransferases"/>
    <property type="match status" value="1"/>
</dbReference>
<comment type="caution">
    <text evidence="1">The sequence shown here is derived from an EMBL/GenBank/DDBJ whole genome shotgun (WGS) entry which is preliminary data.</text>
</comment>
<sequence>MAELLREPERDRLIAYLERKLLRTVMLDGQAVPALRETHLPFPTSEWCWVADSAAAAEMLAQPHLHARWGGLADGLTDFLLGMGTGHLLFSRVAGPECVIQSADPRQLVILTQGYEFRGDLSRGLLTQSVRGGAARREMHYTGHLVEFRLGRQQHCLDVEDTIAAYGVEPRPEGALLFHESVLKVQAGLLRKTERVVARLRYEYTIQARDPRLLLRVTLRAEPGVTLENVRLTTALDELSAEAERPFGQLFTERDGRFLPLPAAGTELFTLHQGPTRLFSLIEETAPGAANGLHIAPLAPQALQSIKARTQNGRLHWVLTRYLFPRVEGGAEASIQEARLLTAGTLAAGLPAYQAILDEPAILSGRDAGLSPDAGTALNAVATQIFFAAHNAYAAPLPAERQAQMRVWYDRHVTQFFAGLGPDGQASPGRVYLRSLAFALLSLDTMLRATEEPRYAELLDHGLTLLVRLQQPEETGGAFADAGKTAYLDCHAAAMLALARLLPRRPEPVLQAALRQALAAVQLGILNVPLEKGSHRLETPFVRLYRDGRWEEDGGFWSFKLGLLMRALNALRLAAQGGFIVLEPAEQERVAALTEACFAGLRGRVRELGEALEVLTSPLAGEGNAATQPAVLMGLMAPDAAILRFSQPATALG</sequence>
<proteinExistence type="predicted"/>
<reference evidence="2" key="1">
    <citation type="submission" date="2017-10" db="EMBL/GenBank/DDBJ databases">
        <authorList>
            <person name="Toshchakov S.V."/>
            <person name="Goeva M.A."/>
        </authorList>
    </citation>
    <scope>NUCLEOTIDE SEQUENCE [LARGE SCALE GENOMIC DNA]</scope>
    <source>
        <strain evidence="2">JR1/69-1-13</strain>
    </source>
</reference>